<dbReference type="CDD" id="cd06163">
    <property type="entry name" value="S2P-M50_PDZ_RseP-like"/>
    <property type="match status" value="1"/>
</dbReference>
<evidence type="ECO:0000313" key="13">
    <source>
        <dbReference type="EMBL" id="OGK16361.1"/>
    </source>
</evidence>
<evidence type="ECO:0000256" key="6">
    <source>
        <dbReference type="ARBA" id="ARBA00022801"/>
    </source>
</evidence>
<evidence type="ECO:0000259" key="12">
    <source>
        <dbReference type="Pfam" id="PF02163"/>
    </source>
</evidence>
<feature type="transmembrane region" description="Helical" evidence="11">
    <location>
        <begin position="103"/>
        <end position="125"/>
    </location>
</feature>
<evidence type="ECO:0000256" key="8">
    <source>
        <dbReference type="ARBA" id="ARBA00022989"/>
    </source>
</evidence>
<evidence type="ECO:0000256" key="2">
    <source>
        <dbReference type="ARBA" id="ARBA00004141"/>
    </source>
</evidence>
<sequence length="364" mass="40570">MSTLVVIIIFGILILIHELGHFLAAKKNGVKVEEFGLGFPPRLFGKKIGETLYSLNLFPVGGFVKLFGEEYHELTDKTIKDQQLAIGNLKNRAFVYKKPWQKASIIVAGVLGNFILGWVVISYLFTQGVPIPLNKVLVEKVQQESPAASAGLQAEDMIIGLKFDGKEYKISSPNDLTVLTQKYLDKKIVLTVERRDKKRIIELTPRSKPPKNQGPLGVVITTPFTEKKYPWYRAPFFGLIEAANITQKIVVELTKTLVQLVTLQKPKVEIAGPVGIARYAGQALKFGKNAVLELMALLSLNLAVINILPFPALDGGRFIFVVYEWMTKRRVNQSLERGLNLIGFIIILSLAGIVTVNDIIKIYK</sequence>
<reference evidence="13 14" key="1">
    <citation type="journal article" date="2016" name="Nat. Commun.">
        <title>Thousands of microbial genomes shed light on interconnected biogeochemical processes in an aquifer system.</title>
        <authorList>
            <person name="Anantharaman K."/>
            <person name="Brown C.T."/>
            <person name="Hug L.A."/>
            <person name="Sharon I."/>
            <person name="Castelle C.J."/>
            <person name="Probst A.J."/>
            <person name="Thomas B.C."/>
            <person name="Singh A."/>
            <person name="Wilkins M.J."/>
            <person name="Karaoz U."/>
            <person name="Brodie E.L."/>
            <person name="Williams K.H."/>
            <person name="Hubbard S.S."/>
            <person name="Banfield J.F."/>
        </authorList>
    </citation>
    <scope>NUCLEOTIDE SEQUENCE [LARGE SCALE GENOMIC DNA]</scope>
</reference>
<dbReference type="AlphaFoldDB" id="A0A1F7GBP2"/>
<dbReference type="Proteomes" id="UP000177208">
    <property type="component" value="Unassembled WGS sequence"/>
</dbReference>
<organism evidence="13 14">
    <name type="scientific">Candidatus Roizmanbacteria bacterium RIFCSPHIGHO2_01_FULL_39_12c</name>
    <dbReference type="NCBI Taxonomy" id="1802031"/>
    <lineage>
        <taxon>Bacteria</taxon>
        <taxon>Candidatus Roizmaniibacteriota</taxon>
    </lineage>
</organism>
<keyword evidence="9" id="KW-0482">Metalloprotease</keyword>
<comment type="subcellular location">
    <subcellularLocation>
        <location evidence="2">Membrane</location>
        <topology evidence="2">Multi-pass membrane protein</topology>
    </subcellularLocation>
</comment>
<comment type="similarity">
    <text evidence="3">Belongs to the peptidase M50B family.</text>
</comment>
<evidence type="ECO:0000256" key="7">
    <source>
        <dbReference type="ARBA" id="ARBA00022833"/>
    </source>
</evidence>
<comment type="cofactor">
    <cofactor evidence="1">
        <name>Zn(2+)</name>
        <dbReference type="ChEBI" id="CHEBI:29105"/>
    </cofactor>
</comment>
<dbReference type="GO" id="GO:0016020">
    <property type="term" value="C:membrane"/>
    <property type="evidence" value="ECO:0007669"/>
    <property type="project" value="UniProtKB-SubCell"/>
</dbReference>
<evidence type="ECO:0000256" key="9">
    <source>
        <dbReference type="ARBA" id="ARBA00023049"/>
    </source>
</evidence>
<gene>
    <name evidence="13" type="ORF">A2774_02805</name>
</gene>
<keyword evidence="8 11" id="KW-1133">Transmembrane helix</keyword>
<dbReference type="InterPro" id="IPR004387">
    <property type="entry name" value="Pept_M50_Zn"/>
</dbReference>
<dbReference type="Gene3D" id="2.30.42.10">
    <property type="match status" value="1"/>
</dbReference>
<keyword evidence="7" id="KW-0862">Zinc</keyword>
<dbReference type="GO" id="GO:0006508">
    <property type="term" value="P:proteolysis"/>
    <property type="evidence" value="ECO:0007669"/>
    <property type="project" value="UniProtKB-KW"/>
</dbReference>
<name>A0A1F7GBP2_9BACT</name>
<dbReference type="Pfam" id="PF02163">
    <property type="entry name" value="Peptidase_M50"/>
    <property type="match status" value="1"/>
</dbReference>
<evidence type="ECO:0000256" key="11">
    <source>
        <dbReference type="SAM" id="Phobius"/>
    </source>
</evidence>
<dbReference type="GO" id="GO:0004222">
    <property type="term" value="F:metalloendopeptidase activity"/>
    <property type="evidence" value="ECO:0007669"/>
    <property type="project" value="InterPro"/>
</dbReference>
<comment type="caution">
    <text evidence="13">The sequence shown here is derived from an EMBL/GenBank/DDBJ whole genome shotgun (WGS) entry which is preliminary data.</text>
</comment>
<feature type="transmembrane region" description="Helical" evidence="11">
    <location>
        <begin position="341"/>
        <end position="360"/>
    </location>
</feature>
<dbReference type="EMBL" id="MFZG01000023">
    <property type="protein sequence ID" value="OGK16361.1"/>
    <property type="molecule type" value="Genomic_DNA"/>
</dbReference>
<accession>A0A1F7GBP2</accession>
<protein>
    <recommendedName>
        <fullName evidence="12">Peptidase M50 domain-containing protein</fullName>
    </recommendedName>
</protein>
<evidence type="ECO:0000256" key="3">
    <source>
        <dbReference type="ARBA" id="ARBA00007931"/>
    </source>
</evidence>
<evidence type="ECO:0000256" key="4">
    <source>
        <dbReference type="ARBA" id="ARBA00022670"/>
    </source>
</evidence>
<keyword evidence="5 11" id="KW-0812">Transmembrane</keyword>
<keyword evidence="6" id="KW-0378">Hydrolase</keyword>
<dbReference type="PANTHER" id="PTHR42837">
    <property type="entry name" value="REGULATOR OF SIGMA-E PROTEASE RSEP"/>
    <property type="match status" value="1"/>
</dbReference>
<evidence type="ECO:0000313" key="14">
    <source>
        <dbReference type="Proteomes" id="UP000177208"/>
    </source>
</evidence>
<dbReference type="InterPro" id="IPR008915">
    <property type="entry name" value="Peptidase_M50"/>
</dbReference>
<dbReference type="InterPro" id="IPR036034">
    <property type="entry name" value="PDZ_sf"/>
</dbReference>
<evidence type="ECO:0000256" key="10">
    <source>
        <dbReference type="ARBA" id="ARBA00023136"/>
    </source>
</evidence>
<evidence type="ECO:0000256" key="5">
    <source>
        <dbReference type="ARBA" id="ARBA00022692"/>
    </source>
</evidence>
<dbReference type="SUPFAM" id="SSF50156">
    <property type="entry name" value="PDZ domain-like"/>
    <property type="match status" value="1"/>
</dbReference>
<dbReference type="PANTHER" id="PTHR42837:SF2">
    <property type="entry name" value="MEMBRANE METALLOPROTEASE ARASP2, CHLOROPLASTIC-RELATED"/>
    <property type="match status" value="1"/>
</dbReference>
<evidence type="ECO:0000256" key="1">
    <source>
        <dbReference type="ARBA" id="ARBA00001947"/>
    </source>
</evidence>
<keyword evidence="4" id="KW-0645">Protease</keyword>
<feature type="domain" description="Peptidase M50" evidence="12">
    <location>
        <begin position="6"/>
        <end position="350"/>
    </location>
</feature>
<keyword evidence="10 11" id="KW-0472">Membrane</keyword>
<proteinExistence type="inferred from homology"/>